<organism evidence="5 6">
    <name type="scientific">Helianthus annuus</name>
    <name type="common">Common sunflower</name>
    <dbReference type="NCBI Taxonomy" id="4232"/>
    <lineage>
        <taxon>Eukaryota</taxon>
        <taxon>Viridiplantae</taxon>
        <taxon>Streptophyta</taxon>
        <taxon>Embryophyta</taxon>
        <taxon>Tracheophyta</taxon>
        <taxon>Spermatophyta</taxon>
        <taxon>Magnoliopsida</taxon>
        <taxon>eudicotyledons</taxon>
        <taxon>Gunneridae</taxon>
        <taxon>Pentapetalae</taxon>
        <taxon>asterids</taxon>
        <taxon>campanulids</taxon>
        <taxon>Asterales</taxon>
        <taxon>Asteraceae</taxon>
        <taxon>Asteroideae</taxon>
        <taxon>Heliantheae alliance</taxon>
        <taxon>Heliantheae</taxon>
        <taxon>Helianthus</taxon>
    </lineage>
</organism>
<keyword evidence="1" id="KW-0460">Magnesium</keyword>
<evidence type="ECO:0000313" key="6">
    <source>
        <dbReference type="Proteomes" id="UP000215914"/>
    </source>
</evidence>
<proteinExistence type="predicted"/>
<feature type="domain" description="P-type ATPase A" evidence="3">
    <location>
        <begin position="242"/>
        <end position="340"/>
    </location>
</feature>
<dbReference type="EMBL" id="MNCJ02000325">
    <property type="protein sequence ID" value="KAF5785017.1"/>
    <property type="molecule type" value="Genomic_DNA"/>
</dbReference>
<dbReference type="FunFam" id="2.70.150.10:FF:000006">
    <property type="entry name" value="Calcium-transporting ATPase"/>
    <property type="match status" value="1"/>
</dbReference>
<name>A0A9K3N2W3_HELAN</name>
<dbReference type="PANTHER" id="PTHR24093">
    <property type="entry name" value="CATION TRANSPORTING ATPASE"/>
    <property type="match status" value="1"/>
</dbReference>
<reference evidence="5" key="1">
    <citation type="journal article" date="2017" name="Nature">
        <title>The sunflower genome provides insights into oil metabolism, flowering and Asterid evolution.</title>
        <authorList>
            <person name="Badouin H."/>
            <person name="Gouzy J."/>
            <person name="Grassa C.J."/>
            <person name="Murat F."/>
            <person name="Staton S.E."/>
            <person name="Cottret L."/>
            <person name="Lelandais-Briere C."/>
            <person name="Owens G.L."/>
            <person name="Carrere S."/>
            <person name="Mayjonade B."/>
            <person name="Legrand L."/>
            <person name="Gill N."/>
            <person name="Kane N.C."/>
            <person name="Bowers J.E."/>
            <person name="Hubner S."/>
            <person name="Bellec A."/>
            <person name="Berard A."/>
            <person name="Berges H."/>
            <person name="Blanchet N."/>
            <person name="Boniface M.C."/>
            <person name="Brunel D."/>
            <person name="Catrice O."/>
            <person name="Chaidir N."/>
            <person name="Claudel C."/>
            <person name="Donnadieu C."/>
            <person name="Faraut T."/>
            <person name="Fievet G."/>
            <person name="Helmstetter N."/>
            <person name="King M."/>
            <person name="Knapp S.J."/>
            <person name="Lai Z."/>
            <person name="Le Paslier M.C."/>
            <person name="Lippi Y."/>
            <person name="Lorenzon L."/>
            <person name="Mandel J.R."/>
            <person name="Marage G."/>
            <person name="Marchand G."/>
            <person name="Marquand E."/>
            <person name="Bret-Mestries E."/>
            <person name="Morien E."/>
            <person name="Nambeesan S."/>
            <person name="Nguyen T."/>
            <person name="Pegot-Espagnet P."/>
            <person name="Pouilly N."/>
            <person name="Raftis F."/>
            <person name="Sallet E."/>
            <person name="Schiex T."/>
            <person name="Thomas J."/>
            <person name="Vandecasteele C."/>
            <person name="Vares D."/>
            <person name="Vear F."/>
            <person name="Vautrin S."/>
            <person name="Crespi M."/>
            <person name="Mangin B."/>
            <person name="Burke J.M."/>
            <person name="Salse J."/>
            <person name="Munos S."/>
            <person name="Vincourt P."/>
            <person name="Rieseberg L.H."/>
            <person name="Langlade N.B."/>
        </authorList>
    </citation>
    <scope>NUCLEOTIDE SEQUENCE</scope>
    <source>
        <tissue evidence="5">Leaves</tissue>
    </source>
</reference>
<evidence type="ECO:0000313" key="5">
    <source>
        <dbReference type="EMBL" id="KAF5785017.1"/>
    </source>
</evidence>
<keyword evidence="2" id="KW-0812">Transmembrane</keyword>
<reference evidence="5" key="2">
    <citation type="submission" date="2020-06" db="EMBL/GenBank/DDBJ databases">
        <title>Helianthus annuus Genome sequencing and assembly Release 2.</title>
        <authorList>
            <person name="Gouzy J."/>
            <person name="Langlade N."/>
            <person name="Munos S."/>
        </authorList>
    </citation>
    <scope>NUCLEOTIDE SEQUENCE</scope>
    <source>
        <tissue evidence="5">Leaves</tissue>
    </source>
</reference>
<feature type="domain" description="Cation-transporting P-type ATPase N-terminal" evidence="4">
    <location>
        <begin position="124"/>
        <end position="188"/>
    </location>
</feature>
<keyword evidence="2" id="KW-0472">Membrane</keyword>
<dbReference type="InterPro" id="IPR059000">
    <property type="entry name" value="ATPase_P-type_domA"/>
</dbReference>
<dbReference type="Proteomes" id="UP000215914">
    <property type="component" value="Unassembled WGS sequence"/>
</dbReference>
<dbReference type="InterPro" id="IPR008250">
    <property type="entry name" value="ATPase_P-typ_transduc_dom_A_sf"/>
</dbReference>
<dbReference type="Gene3D" id="2.70.150.10">
    <property type="entry name" value="Calcium-transporting ATPase, cytoplasmic transduction domain A"/>
    <property type="match status" value="1"/>
</dbReference>
<gene>
    <name evidence="5" type="ORF">HanXRQr2_Chr10g0423621</name>
</gene>
<protein>
    <submittedName>
        <fullName evidence="5">Calcium-transporting ATPase</fullName>
    </submittedName>
</protein>
<dbReference type="SUPFAM" id="SSF81653">
    <property type="entry name" value="Calcium ATPase, transduction domain A"/>
    <property type="match status" value="1"/>
</dbReference>
<feature type="transmembrane region" description="Helical" evidence="2">
    <location>
        <begin position="176"/>
        <end position="194"/>
    </location>
</feature>
<dbReference type="Gramene" id="mRNA:HanXRQr2_Chr10g0423621">
    <property type="protein sequence ID" value="mRNA:HanXRQr2_Chr10g0423621"/>
    <property type="gene ID" value="HanXRQr2_Chr10g0423621"/>
</dbReference>
<dbReference type="AlphaFoldDB" id="A0A9K3N2W3"/>
<evidence type="ECO:0000256" key="2">
    <source>
        <dbReference type="SAM" id="Phobius"/>
    </source>
</evidence>
<sequence length="375" mass="41357">MVAEIQPHDIGNMLYNISTTTLTLTKAKKRWRRAFFTIKFSNTFAKNIIQLIPQLVADPGILSTGGSREPPKHPWIRHCPQLVVPEVRIDVEQVSDHQSHGIDQSQLINIVHNKDIETLRRFDGVKGLAKTLHTHLDNGINGQDLDERKTVFGTNSYENPPLKGLLYFVAKALKDVTILVLLVCAVLSLGFGIKEDGIKDGWYEDGGILLAVSIVIVVSAVGNFRQEKQFDSLSKISNNIKIDVVREGRRQKISVFDIVVGDIVVLNIGDQIPADGLFIDGHSLLVDESSMTGESDQIDVNAVTNPFLISGTKVADGHCRMLVLSVGMNTAWGKMMSSIQDDNNEQTPLQSRVNKLTFSIRKVGLAVAFLVLVVS</sequence>
<keyword evidence="2" id="KW-1133">Transmembrane helix</keyword>
<keyword evidence="6" id="KW-1185">Reference proteome</keyword>
<dbReference type="Pfam" id="PF00690">
    <property type="entry name" value="Cation_ATPase_N"/>
    <property type="match status" value="1"/>
</dbReference>
<dbReference type="Gene3D" id="1.20.1110.10">
    <property type="entry name" value="Calcium-transporting ATPase, transmembrane domain"/>
    <property type="match status" value="1"/>
</dbReference>
<dbReference type="InterPro" id="IPR004014">
    <property type="entry name" value="ATPase_P-typ_cation-transptr_N"/>
</dbReference>
<accession>A0A9K3N2W3</accession>
<evidence type="ECO:0000259" key="3">
    <source>
        <dbReference type="Pfam" id="PF00122"/>
    </source>
</evidence>
<feature type="transmembrane region" description="Helical" evidence="2">
    <location>
        <begin position="206"/>
        <end position="224"/>
    </location>
</feature>
<comment type="caution">
    <text evidence="5">The sequence shown here is derived from an EMBL/GenBank/DDBJ whole genome shotgun (WGS) entry which is preliminary data.</text>
</comment>
<evidence type="ECO:0000256" key="1">
    <source>
        <dbReference type="ARBA" id="ARBA00022842"/>
    </source>
</evidence>
<dbReference type="Pfam" id="PF00122">
    <property type="entry name" value="E1-E2_ATPase"/>
    <property type="match status" value="1"/>
</dbReference>
<dbReference type="InterPro" id="IPR023298">
    <property type="entry name" value="ATPase_P-typ_TM_dom_sf"/>
</dbReference>
<dbReference type="SUPFAM" id="SSF81665">
    <property type="entry name" value="Calcium ATPase, transmembrane domain M"/>
    <property type="match status" value="1"/>
</dbReference>
<dbReference type="PANTHER" id="PTHR24093:SF527">
    <property type="entry name" value="CALCIUM-TRANSPORTING ATPASE"/>
    <property type="match status" value="1"/>
</dbReference>
<evidence type="ECO:0000259" key="4">
    <source>
        <dbReference type="Pfam" id="PF00690"/>
    </source>
</evidence>